<proteinExistence type="predicted"/>
<gene>
    <name evidence="1" type="ORF">PGIGA_G00166360</name>
</gene>
<sequence length="69" mass="7780">MAFQTELALYKARNRLEKLIRTRFSGGGRVARSRTSVEEEEEEESRDHVRTCGPARLPRLPRPIGAVAG</sequence>
<reference evidence="1 2" key="1">
    <citation type="journal article" date="2022" name="bioRxiv">
        <title>An ancient truncated duplication of the anti-Mullerian hormone receptor type 2 gene is a potential conserved master sex determinant in the Pangasiidae catfish family.</title>
        <authorList>
            <person name="Wen M."/>
            <person name="Pan Q."/>
            <person name="Jouanno E."/>
            <person name="Montfort J."/>
            <person name="Zahm M."/>
            <person name="Cabau C."/>
            <person name="Klopp C."/>
            <person name="Iampietro C."/>
            <person name="Roques C."/>
            <person name="Bouchez O."/>
            <person name="Castinel A."/>
            <person name="Donnadieu C."/>
            <person name="Parrinello H."/>
            <person name="Poncet C."/>
            <person name="Belmonte E."/>
            <person name="Gautier V."/>
            <person name="Avarre J.-C."/>
            <person name="Dugue R."/>
            <person name="Gustiano R."/>
            <person name="Ha T.T.T."/>
            <person name="Campet M."/>
            <person name="Sriphairoj K."/>
            <person name="Ribolli J."/>
            <person name="de Almeida F.L."/>
            <person name="Desvignes T."/>
            <person name="Postlethwait J.H."/>
            <person name="Bucao C.F."/>
            <person name="Robinson-Rechavi M."/>
            <person name="Bobe J."/>
            <person name="Herpin A."/>
            <person name="Guiguen Y."/>
        </authorList>
    </citation>
    <scope>NUCLEOTIDE SEQUENCE [LARGE SCALE GENOMIC DNA]</scope>
    <source>
        <strain evidence="1">YG-Dec2019</strain>
    </source>
</reference>
<evidence type="ECO:0000313" key="1">
    <source>
        <dbReference type="EMBL" id="MCI4394221.1"/>
    </source>
</evidence>
<name>A0ACC5XTH2_PANGG</name>
<dbReference type="Proteomes" id="UP000829447">
    <property type="component" value="Linkage Group LG27"/>
</dbReference>
<comment type="caution">
    <text evidence="1">The sequence shown here is derived from an EMBL/GenBank/DDBJ whole genome shotgun (WGS) entry which is preliminary data.</text>
</comment>
<accession>A0ACC5XTH2</accession>
<protein>
    <submittedName>
        <fullName evidence="1">Uncharacterized protein</fullName>
    </submittedName>
</protein>
<dbReference type="EMBL" id="CM040480">
    <property type="protein sequence ID" value="MCI4394221.1"/>
    <property type="molecule type" value="Genomic_DNA"/>
</dbReference>
<keyword evidence="2" id="KW-1185">Reference proteome</keyword>
<organism evidence="1 2">
    <name type="scientific">Pangasianodon gigas</name>
    <name type="common">Mekong giant catfish</name>
    <name type="synonym">Pangasius gigas</name>
    <dbReference type="NCBI Taxonomy" id="30993"/>
    <lineage>
        <taxon>Eukaryota</taxon>
        <taxon>Metazoa</taxon>
        <taxon>Chordata</taxon>
        <taxon>Craniata</taxon>
        <taxon>Vertebrata</taxon>
        <taxon>Euteleostomi</taxon>
        <taxon>Actinopterygii</taxon>
        <taxon>Neopterygii</taxon>
        <taxon>Teleostei</taxon>
        <taxon>Ostariophysi</taxon>
        <taxon>Siluriformes</taxon>
        <taxon>Pangasiidae</taxon>
        <taxon>Pangasianodon</taxon>
    </lineage>
</organism>
<evidence type="ECO:0000313" key="2">
    <source>
        <dbReference type="Proteomes" id="UP000829447"/>
    </source>
</evidence>